<dbReference type="Gene3D" id="3.40.50.2300">
    <property type="match status" value="1"/>
</dbReference>
<dbReference type="Proteomes" id="UP000316921">
    <property type="component" value="Chromosome"/>
</dbReference>
<dbReference type="SUPFAM" id="SSF55874">
    <property type="entry name" value="ATPase domain of HSP90 chaperone/DNA topoisomerase II/histidine kinase"/>
    <property type="match status" value="1"/>
</dbReference>
<dbReference type="SMART" id="SM00448">
    <property type="entry name" value="REC"/>
    <property type="match status" value="1"/>
</dbReference>
<dbReference type="InterPro" id="IPR035965">
    <property type="entry name" value="PAS-like_dom_sf"/>
</dbReference>
<dbReference type="SUPFAM" id="SSF55785">
    <property type="entry name" value="PYP-like sensor domain (PAS domain)"/>
    <property type="match status" value="1"/>
</dbReference>
<comment type="catalytic activity">
    <reaction evidence="1">
        <text>ATP + protein L-histidine = ADP + protein N-phospho-L-histidine.</text>
        <dbReference type="EC" id="2.7.13.3"/>
    </reaction>
</comment>
<gene>
    <name evidence="7" type="ORF">Pla133_31240</name>
</gene>
<reference evidence="7 8" key="1">
    <citation type="submission" date="2019-02" db="EMBL/GenBank/DDBJ databases">
        <title>Deep-cultivation of Planctomycetes and their phenomic and genomic characterization uncovers novel biology.</title>
        <authorList>
            <person name="Wiegand S."/>
            <person name="Jogler M."/>
            <person name="Boedeker C."/>
            <person name="Pinto D."/>
            <person name="Vollmers J."/>
            <person name="Rivas-Marin E."/>
            <person name="Kohn T."/>
            <person name="Peeters S.H."/>
            <person name="Heuer A."/>
            <person name="Rast P."/>
            <person name="Oberbeckmann S."/>
            <person name="Bunk B."/>
            <person name="Jeske O."/>
            <person name="Meyerdierks A."/>
            <person name="Storesund J.E."/>
            <person name="Kallscheuer N."/>
            <person name="Luecker S."/>
            <person name="Lage O.M."/>
            <person name="Pohl T."/>
            <person name="Merkel B.J."/>
            <person name="Hornburger P."/>
            <person name="Mueller R.-W."/>
            <person name="Bruemmer F."/>
            <person name="Labrenz M."/>
            <person name="Spormann A.M."/>
            <person name="Op den Camp H."/>
            <person name="Overmann J."/>
            <person name="Amann R."/>
            <person name="Jetten M.S.M."/>
            <person name="Mascher T."/>
            <person name="Medema M.H."/>
            <person name="Devos D.P."/>
            <person name="Kaster A.-K."/>
            <person name="Ovreas L."/>
            <person name="Rohde M."/>
            <person name="Galperin M.Y."/>
            <person name="Jogler C."/>
        </authorList>
    </citation>
    <scope>NUCLEOTIDE SEQUENCE [LARGE SCALE GENOMIC DNA]</scope>
    <source>
        <strain evidence="7 8">Pla133</strain>
    </source>
</reference>
<dbReference type="PANTHER" id="PTHR43065:SF42">
    <property type="entry name" value="TWO-COMPONENT SENSOR PPRA"/>
    <property type="match status" value="1"/>
</dbReference>
<dbReference type="Pfam" id="PF00072">
    <property type="entry name" value="Response_reg"/>
    <property type="match status" value="1"/>
</dbReference>
<dbReference type="EMBL" id="CP036287">
    <property type="protein sequence ID" value="QDU68033.1"/>
    <property type="molecule type" value="Genomic_DNA"/>
</dbReference>
<dbReference type="InterPro" id="IPR036890">
    <property type="entry name" value="HATPase_C_sf"/>
</dbReference>
<accession>A0A518BM46</accession>
<dbReference type="InterPro" id="IPR003594">
    <property type="entry name" value="HATPase_dom"/>
</dbReference>
<feature type="modified residue" description="4-aspartylphosphate" evidence="4">
    <location>
        <position position="439"/>
    </location>
</feature>
<evidence type="ECO:0000313" key="8">
    <source>
        <dbReference type="Proteomes" id="UP000316921"/>
    </source>
</evidence>
<dbReference type="EC" id="2.7.13.3" evidence="2"/>
<dbReference type="Pfam" id="PF02518">
    <property type="entry name" value="HATPase_c"/>
    <property type="match status" value="1"/>
</dbReference>
<feature type="domain" description="Histidine kinase" evidence="5">
    <location>
        <begin position="144"/>
        <end position="366"/>
    </location>
</feature>
<organism evidence="7 8">
    <name type="scientific">Engelhardtia mirabilis</name>
    <dbReference type="NCBI Taxonomy" id="2528011"/>
    <lineage>
        <taxon>Bacteria</taxon>
        <taxon>Pseudomonadati</taxon>
        <taxon>Planctomycetota</taxon>
        <taxon>Planctomycetia</taxon>
        <taxon>Planctomycetia incertae sedis</taxon>
        <taxon>Engelhardtia</taxon>
    </lineage>
</organism>
<dbReference type="Gene3D" id="3.30.565.10">
    <property type="entry name" value="Histidine kinase-like ATPase, C-terminal domain"/>
    <property type="match status" value="1"/>
</dbReference>
<evidence type="ECO:0000313" key="7">
    <source>
        <dbReference type="EMBL" id="QDU68033.1"/>
    </source>
</evidence>
<dbReference type="InterPro" id="IPR005467">
    <property type="entry name" value="His_kinase_dom"/>
</dbReference>
<dbReference type="SUPFAM" id="SSF52172">
    <property type="entry name" value="CheY-like"/>
    <property type="match status" value="1"/>
</dbReference>
<dbReference type="PANTHER" id="PTHR43065">
    <property type="entry name" value="SENSOR HISTIDINE KINASE"/>
    <property type="match status" value="1"/>
</dbReference>
<dbReference type="PROSITE" id="PS50109">
    <property type="entry name" value="HIS_KIN"/>
    <property type="match status" value="1"/>
</dbReference>
<dbReference type="PRINTS" id="PR00344">
    <property type="entry name" value="BCTRLSENSOR"/>
</dbReference>
<dbReference type="InterPro" id="IPR036097">
    <property type="entry name" value="HisK_dim/P_sf"/>
</dbReference>
<dbReference type="Pfam" id="PF00512">
    <property type="entry name" value="HisKA"/>
    <property type="match status" value="1"/>
</dbReference>
<sequence>MINHISNLGATLWRAMGDGALVTDGALVLGANRALATALGTTEEDLVGRPLTDLFATSLAATHDGYGPYTIGDLVRDAAAGHPGRASFELRGGRAGGREIELHLERMDPTTLVGLVQRGPEDGVLDVRLREAQRMESVGRLAAGIAHDFNNMLSPILVYSDLLLDDAQLTEVQSEQLGVVRSAAERCRVLSRRLLDLGRRRPSGQRAADLRQVVSNLEPLLQRSLSSDVRLEVELTSAETVVLADPSQIEQIVSNLVLNAHDAMPTGGEIHVQIRRRTFAAGDLDGHPDAVAGDFGVIVVSDNGVGMDPDLQQRAFEPFFSTKGDAGTGLGLATVQGIARQHGGHVRLYSEPGLGTTLRVYLPSTSASIAEPVCGQAPIESRRGRGELILVAEDDHLIRAVASTILERIGYRVMVARSGAEALELLSTSSERVDLLLTDVIMPDMTGAELAARVKARFRAVEAVYMSGYTDKVVARHGLLHPHISVLEKPFTENELAAQIGRALD</sequence>
<evidence type="ECO:0000256" key="3">
    <source>
        <dbReference type="ARBA" id="ARBA00022553"/>
    </source>
</evidence>
<dbReference type="GO" id="GO:0000155">
    <property type="term" value="F:phosphorelay sensor kinase activity"/>
    <property type="evidence" value="ECO:0007669"/>
    <property type="project" value="InterPro"/>
</dbReference>
<dbReference type="InterPro" id="IPR001789">
    <property type="entry name" value="Sig_transdc_resp-reg_receiver"/>
</dbReference>
<dbReference type="CDD" id="cd00156">
    <property type="entry name" value="REC"/>
    <property type="match status" value="1"/>
</dbReference>
<dbReference type="CDD" id="cd00082">
    <property type="entry name" value="HisKA"/>
    <property type="match status" value="1"/>
</dbReference>
<evidence type="ECO:0000256" key="1">
    <source>
        <dbReference type="ARBA" id="ARBA00000085"/>
    </source>
</evidence>
<evidence type="ECO:0000259" key="5">
    <source>
        <dbReference type="PROSITE" id="PS50109"/>
    </source>
</evidence>
<dbReference type="SUPFAM" id="SSF47384">
    <property type="entry name" value="Homodimeric domain of signal transducing histidine kinase"/>
    <property type="match status" value="1"/>
</dbReference>
<dbReference type="Gene3D" id="1.10.287.130">
    <property type="match status" value="1"/>
</dbReference>
<dbReference type="Gene3D" id="3.30.450.20">
    <property type="entry name" value="PAS domain"/>
    <property type="match status" value="1"/>
</dbReference>
<dbReference type="SMART" id="SM00387">
    <property type="entry name" value="HATPase_c"/>
    <property type="match status" value="1"/>
</dbReference>
<proteinExistence type="predicted"/>
<dbReference type="AlphaFoldDB" id="A0A518BM46"/>
<evidence type="ECO:0000256" key="4">
    <source>
        <dbReference type="PROSITE-ProRule" id="PRU00169"/>
    </source>
</evidence>
<evidence type="ECO:0000256" key="2">
    <source>
        <dbReference type="ARBA" id="ARBA00012438"/>
    </source>
</evidence>
<dbReference type="RefSeq" id="WP_145066706.1">
    <property type="nucleotide sequence ID" value="NZ_CP036287.1"/>
</dbReference>
<dbReference type="InterPro" id="IPR004358">
    <property type="entry name" value="Sig_transdc_His_kin-like_C"/>
</dbReference>
<name>A0A518BM46_9BACT</name>
<dbReference type="SMART" id="SM00388">
    <property type="entry name" value="HisKA"/>
    <property type="match status" value="1"/>
</dbReference>
<protein>
    <recommendedName>
        <fullName evidence="2">histidine kinase</fullName>
        <ecNumber evidence="2">2.7.13.3</ecNumber>
    </recommendedName>
</protein>
<evidence type="ECO:0000259" key="6">
    <source>
        <dbReference type="PROSITE" id="PS50110"/>
    </source>
</evidence>
<dbReference type="InterPro" id="IPR011006">
    <property type="entry name" value="CheY-like_superfamily"/>
</dbReference>
<feature type="domain" description="Response regulatory" evidence="6">
    <location>
        <begin position="388"/>
        <end position="504"/>
    </location>
</feature>
<dbReference type="PROSITE" id="PS50110">
    <property type="entry name" value="RESPONSE_REGULATORY"/>
    <property type="match status" value="1"/>
</dbReference>
<keyword evidence="8" id="KW-1185">Reference proteome</keyword>
<dbReference type="InterPro" id="IPR003661">
    <property type="entry name" value="HisK_dim/P_dom"/>
</dbReference>
<keyword evidence="3 4" id="KW-0597">Phosphoprotein</keyword>
<dbReference type="KEGG" id="pbap:Pla133_31240"/>